<dbReference type="KEGG" id="eml:EMELA_v1c02380"/>
<sequence>MAKKQKRTRIFIDFYNKDEIDLIMTLKAVLKESVPKQSINSQIRTLFLQTIENYLKEGKILNDLEETFINVINNKNSDMKIFNALTLKKSLIDPAIDLAQIKACLILLTNLMAEQFNLTEKVEVPDESLLQPFAFQNTIAKNIKSEQRNLISNFNKKKEMEES</sequence>
<dbReference type="OrthoDB" id="392062at2"/>
<keyword evidence="2" id="KW-1185">Reference proteome</keyword>
<dbReference type="EMBL" id="CP024964">
    <property type="protein sequence ID" value="ATZ17811.1"/>
    <property type="molecule type" value="Genomic_DNA"/>
</dbReference>
<proteinExistence type="predicted"/>
<gene>
    <name evidence="1" type="ORF">EMELA_v1c02380</name>
</gene>
<name>A0A2K8NYI3_9MOLU</name>
<evidence type="ECO:0000313" key="1">
    <source>
        <dbReference type="EMBL" id="ATZ17811.1"/>
    </source>
</evidence>
<dbReference type="AlphaFoldDB" id="A0A2K8NYI3"/>
<dbReference type="RefSeq" id="WP_028124579.1">
    <property type="nucleotide sequence ID" value="NZ_CP024964.1"/>
</dbReference>
<protein>
    <submittedName>
        <fullName evidence="1">Uncharacterized protein</fullName>
    </submittedName>
</protein>
<dbReference type="Proteomes" id="UP000231896">
    <property type="component" value="Chromosome"/>
</dbReference>
<organism evidence="1 2">
    <name type="scientific">Mesoplasma melaleucae</name>
    <dbReference type="NCBI Taxonomy" id="81459"/>
    <lineage>
        <taxon>Bacteria</taxon>
        <taxon>Bacillati</taxon>
        <taxon>Mycoplasmatota</taxon>
        <taxon>Mollicutes</taxon>
        <taxon>Entomoplasmatales</taxon>
        <taxon>Entomoplasmataceae</taxon>
        <taxon>Mesoplasma</taxon>
    </lineage>
</organism>
<reference evidence="1 2" key="1">
    <citation type="submission" date="2017-11" db="EMBL/GenBank/DDBJ databases">
        <title>Genome sequence of Entomoplasma melaleucae M1 (ATCC 49191).</title>
        <authorList>
            <person name="Lo W.-S."/>
            <person name="Gasparich G.E."/>
            <person name="Kuo C.-H."/>
        </authorList>
    </citation>
    <scope>NUCLEOTIDE SEQUENCE [LARGE SCALE GENOMIC DNA]</scope>
    <source>
        <strain evidence="1 2">M1</strain>
    </source>
</reference>
<evidence type="ECO:0000313" key="2">
    <source>
        <dbReference type="Proteomes" id="UP000231896"/>
    </source>
</evidence>
<dbReference type="STRING" id="1408435.GCA_000685885_01441"/>
<accession>A0A2K8NYI3</accession>